<protein>
    <recommendedName>
        <fullName evidence="3">Flp family type IVb pilin</fullName>
    </recommendedName>
</protein>
<accession>A0A0W8E2L4</accession>
<evidence type="ECO:0000313" key="2">
    <source>
        <dbReference type="EMBL" id="KUG02868.1"/>
    </source>
</evidence>
<gene>
    <name evidence="2" type="ORF">ASZ90_019761</name>
</gene>
<proteinExistence type="predicted"/>
<reference evidence="2" key="1">
    <citation type="journal article" date="2015" name="Proc. Natl. Acad. Sci. U.S.A.">
        <title>Networks of energetic and metabolic interactions define dynamics in microbial communities.</title>
        <authorList>
            <person name="Embree M."/>
            <person name="Liu J.K."/>
            <person name="Al-Bassam M.M."/>
            <person name="Zengler K."/>
        </authorList>
    </citation>
    <scope>NUCLEOTIDE SEQUENCE</scope>
</reference>
<evidence type="ECO:0008006" key="3">
    <source>
        <dbReference type="Google" id="ProtNLM"/>
    </source>
</evidence>
<keyword evidence="1" id="KW-0812">Transmembrane</keyword>
<feature type="transmembrane region" description="Helical" evidence="1">
    <location>
        <begin position="20"/>
        <end position="37"/>
    </location>
</feature>
<dbReference type="AlphaFoldDB" id="A0A0W8E2L4"/>
<keyword evidence="1" id="KW-1133">Transmembrane helix</keyword>
<evidence type="ECO:0000256" key="1">
    <source>
        <dbReference type="SAM" id="Phobius"/>
    </source>
</evidence>
<organism evidence="2">
    <name type="scientific">hydrocarbon metagenome</name>
    <dbReference type="NCBI Taxonomy" id="938273"/>
    <lineage>
        <taxon>unclassified sequences</taxon>
        <taxon>metagenomes</taxon>
        <taxon>ecological metagenomes</taxon>
    </lineage>
</organism>
<comment type="caution">
    <text evidence="2">The sequence shown here is derived from an EMBL/GenBank/DDBJ whole genome shotgun (WGS) entry which is preliminary data.</text>
</comment>
<dbReference type="EMBL" id="LNQE01001905">
    <property type="protein sequence ID" value="KUG02868.1"/>
    <property type="molecule type" value="Genomic_DNA"/>
</dbReference>
<name>A0A0W8E2L4_9ZZZZ</name>
<keyword evidence="1" id="KW-0472">Membrane</keyword>
<sequence length="52" mass="5769">MNPIARLIKEEKGQGMAEYAMIMVFVAVVAMVGYQLFGQNLHAKVNDISGHF</sequence>